<evidence type="ECO:0000259" key="6">
    <source>
        <dbReference type="PROSITE" id="PS50081"/>
    </source>
</evidence>
<dbReference type="PANTHER" id="PTHR46075:SF2">
    <property type="entry name" value="RHO GTPASE ACTIVATING PROTEIN AT 5A, ISOFORM A"/>
    <property type="match status" value="1"/>
</dbReference>
<dbReference type="PANTHER" id="PTHR46075">
    <property type="entry name" value="CHIMERIN FAMILY MEMBER"/>
    <property type="match status" value="1"/>
</dbReference>
<feature type="domain" description="Phorbol-ester/DAG-type" evidence="6">
    <location>
        <begin position="173"/>
        <end position="223"/>
    </location>
</feature>
<feature type="domain" description="Rho-GAP" evidence="7">
    <location>
        <begin position="236"/>
        <end position="424"/>
    </location>
</feature>
<dbReference type="SUPFAM" id="SSF55550">
    <property type="entry name" value="SH2 domain"/>
    <property type="match status" value="1"/>
</dbReference>
<dbReference type="InterPro" id="IPR051854">
    <property type="entry name" value="Rho-type_GAP"/>
</dbReference>
<dbReference type="WBParaSite" id="Gr19_v10_g7395.t1">
    <property type="protein sequence ID" value="Gr19_v10_g7395.t1"/>
    <property type="gene ID" value="Gr19_v10_g7395"/>
</dbReference>
<dbReference type="FunFam" id="3.30.505.10:FF:000019">
    <property type="entry name" value="Chimaerin"/>
    <property type="match status" value="1"/>
</dbReference>
<keyword evidence="2" id="KW-0479">Metal-binding</keyword>
<dbReference type="Pfam" id="PF00620">
    <property type="entry name" value="RhoGAP"/>
    <property type="match status" value="1"/>
</dbReference>
<evidence type="ECO:0000256" key="1">
    <source>
        <dbReference type="ARBA" id="ARBA00022468"/>
    </source>
</evidence>
<evidence type="ECO:0000313" key="8">
    <source>
        <dbReference type="Proteomes" id="UP000887572"/>
    </source>
</evidence>
<dbReference type="PROSITE" id="PS50001">
    <property type="entry name" value="SH2"/>
    <property type="match status" value="1"/>
</dbReference>
<dbReference type="InterPro" id="IPR000980">
    <property type="entry name" value="SH2"/>
</dbReference>
<dbReference type="SMART" id="SM00324">
    <property type="entry name" value="RhoGAP"/>
    <property type="match status" value="1"/>
</dbReference>
<dbReference type="GO" id="GO:0005096">
    <property type="term" value="F:GTPase activator activity"/>
    <property type="evidence" value="ECO:0007669"/>
    <property type="project" value="UniProtKB-KW"/>
</dbReference>
<evidence type="ECO:0000259" key="7">
    <source>
        <dbReference type="PROSITE" id="PS50238"/>
    </source>
</evidence>
<keyword evidence="3" id="KW-0862">Zinc</keyword>
<dbReference type="Pfam" id="PF00130">
    <property type="entry name" value="C1_1"/>
    <property type="match status" value="1"/>
</dbReference>
<evidence type="ECO:0000259" key="5">
    <source>
        <dbReference type="PROSITE" id="PS50001"/>
    </source>
</evidence>
<dbReference type="FunFam" id="3.30.60.20:FF:000025">
    <property type="entry name" value="Chimaerin"/>
    <property type="match status" value="1"/>
</dbReference>
<dbReference type="CDD" id="cd00159">
    <property type="entry name" value="RhoGAP"/>
    <property type="match status" value="1"/>
</dbReference>
<evidence type="ECO:0000256" key="4">
    <source>
        <dbReference type="PROSITE-ProRule" id="PRU00191"/>
    </source>
</evidence>
<dbReference type="PRINTS" id="PR00008">
    <property type="entry name" value="DAGPEDOMAIN"/>
</dbReference>
<dbReference type="InterPro" id="IPR002219">
    <property type="entry name" value="PKC_DAG/PE"/>
</dbReference>
<sequence length="436" mass="49828">MDEVDTNVASGGDTGFWKRSLHFLQESAPKPRQVSCLDHIKWKPNYYGCEYHGPVSRVETEKLLLEFGEGAFLVRESQRSFNAFTLSMNFDNNVLNYKLFYDDLCCKHYVGEKRFDSIFELVQDGLICMYVEKHASEYIAKMAESAEYELSPYSIYGSFIAGRSSMSQTHPRCHNWQIFTFRIPTYCDFCRNFLWGLVQQGVRCLDCGFSAHKRCSILTRHDCLPGAKYVKRMFGVDLASFSLAHRVDVPPVVVQCVSEVERRGLAVEGIYRVSGSHDRMDRLRQQFDLNQRQLDPDLKDEDIHDVAGLLKLYLRLLPLQLVPFTTYKSLLDNFLSISDNGERIRMSRSILTTGLSPFHLPTLGLILKHLRKVSTHCSENKMTAENLSMIFSPTIFCTGKGFPAVPNQQHLLLHFLIVNKSIVSSRYTGSSSSSPF</sequence>
<dbReference type="InterPro" id="IPR046349">
    <property type="entry name" value="C1-like_sf"/>
</dbReference>
<evidence type="ECO:0000256" key="2">
    <source>
        <dbReference type="ARBA" id="ARBA00022723"/>
    </source>
</evidence>
<dbReference type="GO" id="GO:0046872">
    <property type="term" value="F:metal ion binding"/>
    <property type="evidence" value="ECO:0007669"/>
    <property type="project" value="UniProtKB-KW"/>
</dbReference>
<dbReference type="InterPro" id="IPR036860">
    <property type="entry name" value="SH2_dom_sf"/>
</dbReference>
<keyword evidence="4" id="KW-0727">SH2 domain</keyword>
<dbReference type="Gene3D" id="3.30.505.10">
    <property type="entry name" value="SH2 domain"/>
    <property type="match status" value="1"/>
</dbReference>
<dbReference type="InterPro" id="IPR000198">
    <property type="entry name" value="RhoGAP_dom"/>
</dbReference>
<dbReference type="Gene3D" id="3.30.60.20">
    <property type="match status" value="1"/>
</dbReference>
<dbReference type="InterPro" id="IPR008936">
    <property type="entry name" value="Rho_GTPase_activation_prot"/>
</dbReference>
<protein>
    <submittedName>
        <fullName evidence="9">Beta-chimaerin</fullName>
    </submittedName>
</protein>
<keyword evidence="1" id="KW-0343">GTPase activation</keyword>
<dbReference type="PROSITE" id="PS50238">
    <property type="entry name" value="RHOGAP"/>
    <property type="match status" value="1"/>
</dbReference>
<dbReference type="Gene3D" id="1.10.555.10">
    <property type="entry name" value="Rho GTPase activation protein"/>
    <property type="match status" value="1"/>
</dbReference>
<dbReference type="SUPFAM" id="SSF48350">
    <property type="entry name" value="GTPase activation domain, GAP"/>
    <property type="match status" value="1"/>
</dbReference>
<feature type="domain" description="SH2" evidence="5">
    <location>
        <begin position="50"/>
        <end position="123"/>
    </location>
</feature>
<proteinExistence type="predicted"/>
<evidence type="ECO:0000313" key="9">
    <source>
        <dbReference type="WBParaSite" id="Gr19_v10_g7395.t1"/>
    </source>
</evidence>
<reference evidence="9" key="1">
    <citation type="submission" date="2022-11" db="UniProtKB">
        <authorList>
            <consortium name="WormBaseParasite"/>
        </authorList>
    </citation>
    <scope>IDENTIFICATION</scope>
</reference>
<dbReference type="Proteomes" id="UP000887572">
    <property type="component" value="Unplaced"/>
</dbReference>
<dbReference type="SUPFAM" id="SSF57889">
    <property type="entry name" value="Cysteine-rich domain"/>
    <property type="match status" value="1"/>
</dbReference>
<dbReference type="SMART" id="SM00109">
    <property type="entry name" value="C1"/>
    <property type="match status" value="1"/>
</dbReference>
<dbReference type="PROSITE" id="PS00479">
    <property type="entry name" value="ZF_DAG_PE_1"/>
    <property type="match status" value="1"/>
</dbReference>
<dbReference type="GO" id="GO:0007165">
    <property type="term" value="P:signal transduction"/>
    <property type="evidence" value="ECO:0007669"/>
    <property type="project" value="InterPro"/>
</dbReference>
<dbReference type="SMART" id="SM00252">
    <property type="entry name" value="SH2"/>
    <property type="match status" value="1"/>
</dbReference>
<keyword evidence="8" id="KW-1185">Reference proteome</keyword>
<accession>A0A914I6N1</accession>
<name>A0A914I6N1_GLORO</name>
<dbReference type="Pfam" id="PF00017">
    <property type="entry name" value="SH2"/>
    <property type="match status" value="1"/>
</dbReference>
<evidence type="ECO:0000256" key="3">
    <source>
        <dbReference type="ARBA" id="ARBA00022833"/>
    </source>
</evidence>
<dbReference type="PROSITE" id="PS50081">
    <property type="entry name" value="ZF_DAG_PE_2"/>
    <property type="match status" value="1"/>
</dbReference>
<dbReference type="AlphaFoldDB" id="A0A914I6N1"/>
<organism evidence="8 9">
    <name type="scientific">Globodera rostochiensis</name>
    <name type="common">Golden nematode worm</name>
    <name type="synonym">Heterodera rostochiensis</name>
    <dbReference type="NCBI Taxonomy" id="31243"/>
    <lineage>
        <taxon>Eukaryota</taxon>
        <taxon>Metazoa</taxon>
        <taxon>Ecdysozoa</taxon>
        <taxon>Nematoda</taxon>
        <taxon>Chromadorea</taxon>
        <taxon>Rhabditida</taxon>
        <taxon>Tylenchina</taxon>
        <taxon>Tylenchomorpha</taxon>
        <taxon>Tylenchoidea</taxon>
        <taxon>Heteroderidae</taxon>
        <taxon>Heteroderinae</taxon>
        <taxon>Globodera</taxon>
    </lineage>
</organism>
<dbReference type="InterPro" id="IPR020454">
    <property type="entry name" value="DAG/PE-bd"/>
</dbReference>